<name>D1QQA9_9BACT</name>
<evidence type="ECO:0000313" key="1">
    <source>
        <dbReference type="EMBL" id="EFB32315.1"/>
    </source>
</evidence>
<evidence type="ECO:0000313" key="2">
    <source>
        <dbReference type="Proteomes" id="UP000004079"/>
    </source>
</evidence>
<dbReference type="Proteomes" id="UP000004079">
    <property type="component" value="Unassembled WGS sequence"/>
</dbReference>
<gene>
    <name evidence="1" type="ORF">HMPREF0971_01157</name>
</gene>
<dbReference type="STRING" id="649760.HMPREF0971_01157"/>
<dbReference type="Gene3D" id="3.40.50.11350">
    <property type="match status" value="1"/>
</dbReference>
<protein>
    <submittedName>
        <fullName evidence="1">Uncharacterized protein</fullName>
    </submittedName>
</protein>
<proteinExistence type="predicted"/>
<sequence>MKGRIYIVKLIDYFYREPLMKLRIAKEKKIIFIDRNKRQSYIFMVDGRIHHGGMFDRLKGIITIYAIAKTLEREFRIDWTYPFVLSKYLIPSKYDWMVDETEMNFGILSYSNIIAYGEFARPYRLMKKRTKETHFYYGYDSLNEVNKVFGTNYSWGKLYRELFRPSPYLLQYLDRYQAEIGKEYIAIHTRFMNLLGDKTETDINPELVSIKEKETLISLAIEAVRQVSSKHPDMRIMMASDSMMFINRIKVVFPKAYIVPGTIKHIDTAGETDDSENIKMFTDYYLISRAQKVYSLWHEGMWKSAFPEYAALIGGVPFERIVF</sequence>
<dbReference type="EMBL" id="ACUZ02000023">
    <property type="protein sequence ID" value="EFB32315.1"/>
    <property type="molecule type" value="Genomic_DNA"/>
</dbReference>
<reference evidence="1 2" key="1">
    <citation type="submission" date="2009-11" db="EMBL/GenBank/DDBJ databases">
        <authorList>
            <person name="Weinstock G."/>
            <person name="Sodergren E."/>
            <person name="Clifton S."/>
            <person name="Fulton L."/>
            <person name="Fulton B."/>
            <person name="Courtney L."/>
            <person name="Fronick C."/>
            <person name="Harrison M."/>
            <person name="Strong C."/>
            <person name="Farmer C."/>
            <person name="Delahaunty K."/>
            <person name="Markovic C."/>
            <person name="Hall O."/>
            <person name="Minx P."/>
            <person name="Tomlinson C."/>
            <person name="Mitreva M."/>
            <person name="Nelson J."/>
            <person name="Hou S."/>
            <person name="Wollam A."/>
            <person name="Pepin K.H."/>
            <person name="Johnson M."/>
            <person name="Bhonagiri V."/>
            <person name="Nash W.E."/>
            <person name="Warren W."/>
            <person name="Chinwalla A."/>
            <person name="Mardis E.R."/>
            <person name="Wilson R.K."/>
        </authorList>
    </citation>
    <scope>NUCLEOTIDE SEQUENCE [LARGE SCALE GENOMIC DNA]</scope>
    <source>
        <strain evidence="1 2">F0302</strain>
    </source>
</reference>
<accession>D1QQA9</accession>
<dbReference type="RefSeq" id="WP_004372442.1">
    <property type="nucleotide sequence ID" value="NZ_GG703884.1"/>
</dbReference>
<dbReference type="HOGENOM" id="CLU_074562_0_0_10"/>
<organism evidence="1 2">
    <name type="scientific">Segatella oris F0302</name>
    <dbReference type="NCBI Taxonomy" id="649760"/>
    <lineage>
        <taxon>Bacteria</taxon>
        <taxon>Pseudomonadati</taxon>
        <taxon>Bacteroidota</taxon>
        <taxon>Bacteroidia</taxon>
        <taxon>Bacteroidales</taxon>
        <taxon>Prevotellaceae</taxon>
        <taxon>Segatella</taxon>
    </lineage>
</organism>
<dbReference type="AlphaFoldDB" id="D1QQA9"/>
<comment type="caution">
    <text evidence="1">The sequence shown here is derived from an EMBL/GenBank/DDBJ whole genome shotgun (WGS) entry which is preliminary data.</text>
</comment>